<keyword evidence="3" id="KW-1185">Reference proteome</keyword>
<reference evidence="2 3" key="1">
    <citation type="journal article" date="2023" name="Plants (Basel)">
        <title>Bridging the Gap: Combining Genomics and Transcriptomics Approaches to Understand Stylosanthes scabra, an Orphan Legume from the Brazilian Caatinga.</title>
        <authorList>
            <person name="Ferreira-Neto J.R.C."/>
            <person name="da Silva M.D."/>
            <person name="Binneck E."/>
            <person name="de Melo N.F."/>
            <person name="da Silva R.H."/>
            <person name="de Melo A.L.T.M."/>
            <person name="Pandolfi V."/>
            <person name="Bustamante F.O."/>
            <person name="Brasileiro-Vidal A.C."/>
            <person name="Benko-Iseppon A.M."/>
        </authorList>
    </citation>
    <scope>NUCLEOTIDE SEQUENCE [LARGE SCALE GENOMIC DNA]</scope>
    <source>
        <tissue evidence="2">Leaves</tissue>
    </source>
</reference>
<dbReference type="Proteomes" id="UP001341840">
    <property type="component" value="Unassembled WGS sequence"/>
</dbReference>
<evidence type="ECO:0000313" key="2">
    <source>
        <dbReference type="EMBL" id="MED6153635.1"/>
    </source>
</evidence>
<organism evidence="2 3">
    <name type="scientific">Stylosanthes scabra</name>
    <dbReference type="NCBI Taxonomy" id="79078"/>
    <lineage>
        <taxon>Eukaryota</taxon>
        <taxon>Viridiplantae</taxon>
        <taxon>Streptophyta</taxon>
        <taxon>Embryophyta</taxon>
        <taxon>Tracheophyta</taxon>
        <taxon>Spermatophyta</taxon>
        <taxon>Magnoliopsida</taxon>
        <taxon>eudicotyledons</taxon>
        <taxon>Gunneridae</taxon>
        <taxon>Pentapetalae</taxon>
        <taxon>rosids</taxon>
        <taxon>fabids</taxon>
        <taxon>Fabales</taxon>
        <taxon>Fabaceae</taxon>
        <taxon>Papilionoideae</taxon>
        <taxon>50 kb inversion clade</taxon>
        <taxon>dalbergioids sensu lato</taxon>
        <taxon>Dalbergieae</taxon>
        <taxon>Pterocarpus clade</taxon>
        <taxon>Stylosanthes</taxon>
    </lineage>
</organism>
<proteinExistence type="predicted"/>
<comment type="caution">
    <text evidence="2">The sequence shown here is derived from an EMBL/GenBank/DDBJ whole genome shotgun (WGS) entry which is preliminary data.</text>
</comment>
<name>A0ABU6TZJ0_9FABA</name>
<evidence type="ECO:0000313" key="3">
    <source>
        <dbReference type="Proteomes" id="UP001341840"/>
    </source>
</evidence>
<dbReference type="EMBL" id="JASCZI010094132">
    <property type="protein sequence ID" value="MED6153635.1"/>
    <property type="molecule type" value="Genomic_DNA"/>
</dbReference>
<accession>A0ABU6TZJ0</accession>
<gene>
    <name evidence="2" type="ORF">PIB30_104061</name>
</gene>
<protein>
    <submittedName>
        <fullName evidence="2">Uncharacterized protein</fullName>
    </submittedName>
</protein>
<sequence length="171" mass="18638">MEVGGGNGCCCRWYCRHRRGRKALLLVDDAAAATGGVGPSYCGRERKEWWLHKRTVVEGDVGAAVGRVPGAAPALPSHCFASTKKKGLGQENLISIERGAFQRERGEESMEEAKKGHVKQGYEKESQKVKIADVARPHPITPAVAPLRRLKEVVNDDRAPARSRSPDRATA</sequence>
<feature type="region of interest" description="Disordered" evidence="1">
    <location>
        <begin position="151"/>
        <end position="171"/>
    </location>
</feature>
<evidence type="ECO:0000256" key="1">
    <source>
        <dbReference type="SAM" id="MobiDB-lite"/>
    </source>
</evidence>